<dbReference type="Pfam" id="PF13490">
    <property type="entry name" value="zf-HC2"/>
    <property type="match status" value="1"/>
</dbReference>
<gene>
    <name evidence="2" type="ORF">psyc5s11_13520</name>
</gene>
<accession>A0ABM7T068</accession>
<dbReference type="Proteomes" id="UP000824633">
    <property type="component" value="Chromosome"/>
</dbReference>
<protein>
    <recommendedName>
        <fullName evidence="1">Putative zinc-finger domain-containing protein</fullName>
    </recommendedName>
</protein>
<dbReference type="RefSeq" id="WP_224036894.1">
    <property type="nucleotide sequence ID" value="NZ_AP024849.1"/>
</dbReference>
<reference evidence="3" key="1">
    <citation type="submission" date="2021-07" db="EMBL/GenBank/DDBJ databases">
        <title>Complete genome sequencing of a Clostridium isolate.</title>
        <authorList>
            <person name="Ueki A."/>
            <person name="Tonouchi A."/>
        </authorList>
    </citation>
    <scope>NUCLEOTIDE SEQUENCE [LARGE SCALE GENOMIC DNA]</scope>
    <source>
        <strain evidence="3">C5S11</strain>
    </source>
</reference>
<dbReference type="InterPro" id="IPR027383">
    <property type="entry name" value="Znf_put"/>
</dbReference>
<dbReference type="EMBL" id="AP024849">
    <property type="protein sequence ID" value="BCZ45285.1"/>
    <property type="molecule type" value="Genomic_DNA"/>
</dbReference>
<keyword evidence="3" id="KW-1185">Reference proteome</keyword>
<evidence type="ECO:0000259" key="1">
    <source>
        <dbReference type="Pfam" id="PF13490"/>
    </source>
</evidence>
<feature type="domain" description="Putative zinc-finger" evidence="1">
    <location>
        <begin position="3"/>
        <end position="36"/>
    </location>
</feature>
<organism evidence="2 3">
    <name type="scientific">Clostridium gelidum</name>
    <dbReference type="NCBI Taxonomy" id="704125"/>
    <lineage>
        <taxon>Bacteria</taxon>
        <taxon>Bacillati</taxon>
        <taxon>Bacillota</taxon>
        <taxon>Clostridia</taxon>
        <taxon>Eubacteriales</taxon>
        <taxon>Clostridiaceae</taxon>
        <taxon>Clostridium</taxon>
    </lineage>
</organism>
<name>A0ABM7T068_9CLOT</name>
<evidence type="ECO:0000313" key="2">
    <source>
        <dbReference type="EMBL" id="BCZ45285.1"/>
    </source>
</evidence>
<proteinExistence type="predicted"/>
<evidence type="ECO:0000313" key="3">
    <source>
        <dbReference type="Proteomes" id="UP000824633"/>
    </source>
</evidence>
<sequence>MSCKFDQQLLYSLADNTIEPLEKIFAQEHLKSCAECKKELELIKKLDKELNEFEFEMPIPDRLSSLSQLLVENCINQMENEDVKLKNHNYNEDMKLIKKTIMDAYKVPYNNPYNKFIEKNLTKAVDLISKPAKKYYNKKISKIKILKLFKVV</sequence>